<dbReference type="RefSeq" id="WP_229591111.1">
    <property type="nucleotide sequence ID" value="NZ_AP024485.1"/>
</dbReference>
<dbReference type="EMBL" id="AP024485">
    <property type="protein sequence ID" value="BCS89123.1"/>
    <property type="molecule type" value="Genomic_DNA"/>
</dbReference>
<sequence length="190" mass="20630">MNIKRALLTVGMIFVLCFSYVSMANAVSMDTFTLGAGDVLEISVWDDERLTRPTVVVRPDGKISFPLVGELQAAGKTVEELRKDFASRMEKYIPDASVTIMLQQLGSAQVYIVGKVNRPGVYLMSGRVTVLQALALAGGITPFAESDEILVVRVDNGKQTYLPFDYVKAVAGDGLDQNITLEPGDTLLIP</sequence>
<proteinExistence type="predicted"/>
<evidence type="ECO:0000256" key="1">
    <source>
        <dbReference type="ARBA" id="ARBA00022729"/>
    </source>
</evidence>
<feature type="domain" description="Polysaccharide export protein N-terminal" evidence="2">
    <location>
        <begin position="30"/>
        <end position="102"/>
    </location>
</feature>
<evidence type="ECO:0000259" key="2">
    <source>
        <dbReference type="Pfam" id="PF02563"/>
    </source>
</evidence>
<dbReference type="InterPro" id="IPR019554">
    <property type="entry name" value="Soluble_ligand-bd"/>
</dbReference>
<name>A0ABM8I392_9BACT</name>
<dbReference type="Gene3D" id="3.30.1950.10">
    <property type="entry name" value="wza like domain"/>
    <property type="match status" value="1"/>
</dbReference>
<evidence type="ECO:0000259" key="3">
    <source>
        <dbReference type="Pfam" id="PF10531"/>
    </source>
</evidence>
<gene>
    <name evidence="4" type="ORF">PSDVSF_23650</name>
</gene>
<evidence type="ECO:0008006" key="6">
    <source>
        <dbReference type="Google" id="ProtNLM"/>
    </source>
</evidence>
<accession>A0ABM8I392</accession>
<reference evidence="4" key="1">
    <citation type="journal article" date="2022" name="Arch. Microbiol.">
        <title>Pseudodesulfovibrio sediminis sp. nov., a mesophilic and neutrophilic sulfate-reducing bacterium isolated from sediment of a brackish lake.</title>
        <authorList>
            <person name="Takahashi A."/>
            <person name="Kojima H."/>
            <person name="Watanabe M."/>
            <person name="Fukui M."/>
        </authorList>
    </citation>
    <scope>NUCLEOTIDE SEQUENCE</scope>
    <source>
        <strain evidence="4">SF6</strain>
    </source>
</reference>
<dbReference type="InterPro" id="IPR049712">
    <property type="entry name" value="Poly_export"/>
</dbReference>
<keyword evidence="5" id="KW-1185">Reference proteome</keyword>
<dbReference type="Gene3D" id="3.10.560.10">
    <property type="entry name" value="Outer membrane lipoprotein wza domain like"/>
    <property type="match status" value="1"/>
</dbReference>
<dbReference type="PANTHER" id="PTHR33619:SF3">
    <property type="entry name" value="POLYSACCHARIDE EXPORT PROTEIN GFCE-RELATED"/>
    <property type="match status" value="1"/>
</dbReference>
<evidence type="ECO:0000313" key="4">
    <source>
        <dbReference type="EMBL" id="BCS89123.1"/>
    </source>
</evidence>
<dbReference type="InterPro" id="IPR003715">
    <property type="entry name" value="Poly_export_N"/>
</dbReference>
<organism evidence="4 5">
    <name type="scientific">Pseudodesulfovibrio sediminis</name>
    <dbReference type="NCBI Taxonomy" id="2810563"/>
    <lineage>
        <taxon>Bacteria</taxon>
        <taxon>Pseudomonadati</taxon>
        <taxon>Thermodesulfobacteriota</taxon>
        <taxon>Desulfovibrionia</taxon>
        <taxon>Desulfovibrionales</taxon>
        <taxon>Desulfovibrionaceae</taxon>
    </lineage>
</organism>
<feature type="domain" description="Soluble ligand binding" evidence="3">
    <location>
        <begin position="110"/>
        <end position="161"/>
    </location>
</feature>
<dbReference type="PANTHER" id="PTHR33619">
    <property type="entry name" value="POLYSACCHARIDE EXPORT PROTEIN GFCE-RELATED"/>
    <property type="match status" value="1"/>
</dbReference>
<dbReference type="Pfam" id="PF02563">
    <property type="entry name" value="Poly_export"/>
    <property type="match status" value="1"/>
</dbReference>
<protein>
    <recommendedName>
        <fullName evidence="6">Polysaccharide export outer membrane protein</fullName>
    </recommendedName>
</protein>
<keyword evidence="1" id="KW-0732">Signal</keyword>
<evidence type="ECO:0000313" key="5">
    <source>
        <dbReference type="Proteomes" id="UP001053296"/>
    </source>
</evidence>
<dbReference type="Pfam" id="PF10531">
    <property type="entry name" value="SLBB"/>
    <property type="match status" value="1"/>
</dbReference>
<dbReference type="Proteomes" id="UP001053296">
    <property type="component" value="Chromosome"/>
</dbReference>